<evidence type="ECO:0000256" key="2">
    <source>
        <dbReference type="ARBA" id="ARBA00023002"/>
    </source>
</evidence>
<evidence type="ECO:0000313" key="3">
    <source>
        <dbReference type="EMBL" id="GMA96016.1"/>
    </source>
</evidence>
<dbReference type="Pfam" id="PF13561">
    <property type="entry name" value="adh_short_C2"/>
    <property type="match status" value="1"/>
</dbReference>
<accession>A0ABQ6K8F7</accession>
<gene>
    <name evidence="3" type="ORF">GCM10025881_28400</name>
</gene>
<dbReference type="PRINTS" id="PR00081">
    <property type="entry name" value="GDHRDH"/>
</dbReference>
<evidence type="ECO:0000256" key="1">
    <source>
        <dbReference type="ARBA" id="ARBA00006484"/>
    </source>
</evidence>
<dbReference type="InterPro" id="IPR002347">
    <property type="entry name" value="SDR_fam"/>
</dbReference>
<dbReference type="PANTHER" id="PTHR24321">
    <property type="entry name" value="DEHYDROGENASES, SHORT CHAIN"/>
    <property type="match status" value="1"/>
</dbReference>
<keyword evidence="4" id="KW-1185">Reference proteome</keyword>
<reference evidence="4" key="1">
    <citation type="journal article" date="2019" name="Int. J. Syst. Evol. Microbiol.">
        <title>The Global Catalogue of Microorganisms (GCM) 10K type strain sequencing project: providing services to taxonomists for standard genome sequencing and annotation.</title>
        <authorList>
            <consortium name="The Broad Institute Genomics Platform"/>
            <consortium name="The Broad Institute Genome Sequencing Center for Infectious Disease"/>
            <person name="Wu L."/>
            <person name="Ma J."/>
        </authorList>
    </citation>
    <scope>NUCLEOTIDE SEQUENCE [LARGE SCALE GENOMIC DNA]</scope>
    <source>
        <strain evidence="4">NBRC 108894</strain>
    </source>
</reference>
<dbReference type="PANTHER" id="PTHR24321:SF8">
    <property type="entry name" value="ESTRADIOL 17-BETA-DEHYDROGENASE 8-RELATED"/>
    <property type="match status" value="1"/>
</dbReference>
<comment type="caution">
    <text evidence="3">The sequence shown here is derived from an EMBL/GenBank/DDBJ whole genome shotgun (WGS) entry which is preliminary data.</text>
</comment>
<dbReference type="InterPro" id="IPR036291">
    <property type="entry name" value="NAD(P)-bd_dom_sf"/>
</dbReference>
<sequence length="219" mass="23111">MAELLAREGATVYAGDVLDADDAESSPVTFLRLDVTLADSWQQAVDRVVSEAGRLDILVNNAGIIDYTPILETTEEIWERVHGVDSKGLFLGMRTALPHLIATGNSSIVNISSIWGLAGVPSAHAYQAAKGSILNMSRNVAAAHGRDGVRVNSIHPGYIVSPMTENQDPAISQSIVDGTLLGRPGQPEEVANAVLFLASDEASYITGTSLVIDGGFLSL</sequence>
<proteinExistence type="inferred from homology"/>
<protein>
    <submittedName>
        <fullName evidence="3">2,5-dichloro-2,5-cyclohexadiene-1,4-diol dehydrogenase</fullName>
    </submittedName>
</protein>
<dbReference type="PRINTS" id="PR00080">
    <property type="entry name" value="SDRFAMILY"/>
</dbReference>
<organism evidence="3 4">
    <name type="scientific">Pseudolysinimonas kribbensis</name>
    <dbReference type="NCBI Taxonomy" id="433641"/>
    <lineage>
        <taxon>Bacteria</taxon>
        <taxon>Bacillati</taxon>
        <taxon>Actinomycetota</taxon>
        <taxon>Actinomycetes</taxon>
        <taxon>Micrococcales</taxon>
        <taxon>Microbacteriaceae</taxon>
        <taxon>Pseudolysinimonas</taxon>
    </lineage>
</organism>
<evidence type="ECO:0000313" key="4">
    <source>
        <dbReference type="Proteomes" id="UP001157034"/>
    </source>
</evidence>
<keyword evidence="2" id="KW-0560">Oxidoreductase</keyword>
<dbReference type="SUPFAM" id="SSF51735">
    <property type="entry name" value="NAD(P)-binding Rossmann-fold domains"/>
    <property type="match status" value="1"/>
</dbReference>
<name>A0ABQ6K8F7_9MICO</name>
<dbReference type="EMBL" id="BSVB01000001">
    <property type="protein sequence ID" value="GMA96016.1"/>
    <property type="molecule type" value="Genomic_DNA"/>
</dbReference>
<dbReference type="Proteomes" id="UP001157034">
    <property type="component" value="Unassembled WGS sequence"/>
</dbReference>
<comment type="similarity">
    <text evidence="1">Belongs to the short-chain dehydrogenases/reductases (SDR) family.</text>
</comment>
<dbReference type="Gene3D" id="3.40.50.720">
    <property type="entry name" value="NAD(P)-binding Rossmann-like Domain"/>
    <property type="match status" value="1"/>
</dbReference>